<dbReference type="AlphaFoldDB" id="A0A835V038"/>
<dbReference type="PANTHER" id="PTHR10302">
    <property type="entry name" value="SINGLE-STRANDED DNA-BINDING PROTEIN"/>
    <property type="match status" value="1"/>
</dbReference>
<gene>
    <name evidence="3" type="ORF">HPP92_010776</name>
</gene>
<sequence length="344" mass="38155">MNVARVLNRFSSSSALFSLPFTSSVRRAYRMKSKSPAIDTESSSSAPTTLVDQSQLPRPCEIPFQAKVANSVHLLGTISSDVSLQTQADGSHASVMVLLHENIENLRHSSRFRIPVIFQGDLAEIAACHLKENDHIYVSGQLIGDALLSATNDAKANIKLLARSLNFVEGANSSDHKKILHKRDKLSSADSGIVKSDIASKSLWEDLLVEAQNWFDNREKKLKGLINPKSPDFKHKETGNGLWLDTAPGWVLPKLEGLVFCCSTGKVARSNKDEVEDLWKKLLDNPSHWWDNRSNKKNAASPDFRHKKDGEALWLDSAPSWVLPMLPPPPKVVSVDQWHKNNAA</sequence>
<dbReference type="GO" id="GO:0042645">
    <property type="term" value="C:mitochondrial nucleoid"/>
    <property type="evidence" value="ECO:0007669"/>
    <property type="project" value="TreeGrafter"/>
</dbReference>
<comment type="caution">
    <text evidence="3">The sequence shown here is derived from an EMBL/GenBank/DDBJ whole genome shotgun (WGS) entry which is preliminary data.</text>
</comment>
<dbReference type="InterPro" id="IPR000424">
    <property type="entry name" value="Primosome_PriB/ssb"/>
</dbReference>
<dbReference type="GO" id="GO:0003697">
    <property type="term" value="F:single-stranded DNA binding"/>
    <property type="evidence" value="ECO:0007669"/>
    <property type="project" value="InterPro"/>
</dbReference>
<dbReference type="PROSITE" id="PS50935">
    <property type="entry name" value="SSB"/>
    <property type="match status" value="1"/>
</dbReference>
<protein>
    <submittedName>
        <fullName evidence="3">Uncharacterized protein</fullName>
    </submittedName>
</protein>
<name>A0A835V038_VANPL</name>
<organism evidence="3 4">
    <name type="scientific">Vanilla planifolia</name>
    <name type="common">Vanilla</name>
    <dbReference type="NCBI Taxonomy" id="51239"/>
    <lineage>
        <taxon>Eukaryota</taxon>
        <taxon>Viridiplantae</taxon>
        <taxon>Streptophyta</taxon>
        <taxon>Embryophyta</taxon>
        <taxon>Tracheophyta</taxon>
        <taxon>Spermatophyta</taxon>
        <taxon>Magnoliopsida</taxon>
        <taxon>Liliopsida</taxon>
        <taxon>Asparagales</taxon>
        <taxon>Orchidaceae</taxon>
        <taxon>Vanilloideae</taxon>
        <taxon>Vanilleae</taxon>
        <taxon>Vanilla</taxon>
    </lineage>
</organism>
<dbReference type="InterPro" id="IPR012340">
    <property type="entry name" value="NA-bd_OB-fold"/>
</dbReference>
<dbReference type="Proteomes" id="UP000636800">
    <property type="component" value="Chromosome 5"/>
</dbReference>
<dbReference type="SUPFAM" id="SSF50249">
    <property type="entry name" value="Nucleic acid-binding proteins"/>
    <property type="match status" value="1"/>
</dbReference>
<dbReference type="OrthoDB" id="4062651at2759"/>
<dbReference type="PANTHER" id="PTHR10302:SF23">
    <property type="entry name" value="PROTEIN OSB4, CHLOROPLASTIC"/>
    <property type="match status" value="1"/>
</dbReference>
<evidence type="ECO:0000313" key="4">
    <source>
        <dbReference type="Proteomes" id="UP000636800"/>
    </source>
</evidence>
<dbReference type="EMBL" id="JADCNL010000005">
    <property type="protein sequence ID" value="KAG0479918.1"/>
    <property type="molecule type" value="Genomic_DNA"/>
</dbReference>
<reference evidence="3 4" key="1">
    <citation type="journal article" date="2020" name="Nat. Food">
        <title>A phased Vanilla planifolia genome enables genetic improvement of flavour and production.</title>
        <authorList>
            <person name="Hasing T."/>
            <person name="Tang H."/>
            <person name="Brym M."/>
            <person name="Khazi F."/>
            <person name="Huang T."/>
            <person name="Chambers A.H."/>
        </authorList>
    </citation>
    <scope>NUCLEOTIDE SEQUENCE [LARGE SCALE GENOMIC DNA]</scope>
    <source>
        <tissue evidence="3">Leaf</tissue>
    </source>
</reference>
<dbReference type="InterPro" id="IPR011344">
    <property type="entry name" value="ssDNA-bd"/>
</dbReference>
<proteinExistence type="predicted"/>
<evidence type="ECO:0000256" key="2">
    <source>
        <dbReference type="PROSITE-ProRule" id="PRU00252"/>
    </source>
</evidence>
<keyword evidence="4" id="KW-1185">Reference proteome</keyword>
<dbReference type="GO" id="GO:0006264">
    <property type="term" value="P:mitochondrial DNA replication"/>
    <property type="evidence" value="ECO:0007669"/>
    <property type="project" value="TreeGrafter"/>
</dbReference>
<accession>A0A835V038</accession>
<evidence type="ECO:0000313" key="3">
    <source>
        <dbReference type="EMBL" id="KAG0479918.1"/>
    </source>
</evidence>
<evidence type="ECO:0000256" key="1">
    <source>
        <dbReference type="ARBA" id="ARBA00023125"/>
    </source>
</evidence>
<keyword evidence="1 2" id="KW-0238">DNA-binding</keyword>
<dbReference type="Gene3D" id="2.40.50.140">
    <property type="entry name" value="Nucleic acid-binding proteins"/>
    <property type="match status" value="1"/>
</dbReference>